<name>A0A7T9DJV4_9ARCH</name>
<reference evidence="1" key="1">
    <citation type="submission" date="2020-11" db="EMBL/GenBank/DDBJ databases">
        <title>Connecting structure to function with the recovery of over 1000 high-quality activated sludge metagenome-assembled genomes encoding full-length rRNA genes using long-read sequencing.</title>
        <authorList>
            <person name="Singleton C.M."/>
            <person name="Petriglieri F."/>
            <person name="Kristensen J.M."/>
            <person name="Kirkegaard R.H."/>
            <person name="Michaelsen T.Y."/>
            <person name="Andersen M.H."/>
            <person name="Karst S.M."/>
            <person name="Dueholm M.S."/>
            <person name="Nielsen P.H."/>
            <person name="Albertsen M."/>
        </authorList>
    </citation>
    <scope>NUCLEOTIDE SEQUENCE</scope>
    <source>
        <strain evidence="1">Fred_18-Q3-R57-64_BAT3C.431</strain>
    </source>
</reference>
<proteinExistence type="predicted"/>
<dbReference type="AlphaFoldDB" id="A0A7T9DJV4"/>
<protein>
    <recommendedName>
        <fullName evidence="2">S-layer protein</fullName>
    </recommendedName>
</protein>
<gene>
    <name evidence="1" type="ORF">IPJ89_05525</name>
</gene>
<sequence length="1005" mass="105022">MNGLKIRKLAAVVAGAALLGTAVAPMASALTSSEVKSVVYDASMSPVANIVVGQNAHVSDGVWAGNIARKVVEKAVVQKNFNGTGSGTGLGTAQVTDLAAKLSIGGTVTVSGGKTFDNVSLNSASGQDEYGQSITQDPLAFLKDETISYKFNGSSESIDVKETVGVQLDAKFNTDDDVRDLTADIAAGDINYVLNLGAGIPIGSTSAATADFSDGSDDNIRIPFFGKTYLVQTVDITTSRTVDEVRLIEDKAKQTFVAGETFTMQGKGLYNGQTLTVTVVSVVATGPAAFSYQAKFNLTDASGSLIDTQTVGAGSFVDFEDIEGDEVVSGDIYVDTASLNTGTNEGTVDLLVGTSSVRLLDGENYPYNEQVDEDNVDGPYEVTLNESTDTNKLTSIVISNQQKDVGDDSASGELVDTWGESVFDDDTPLYSKWSTLTDDGADGPYSFSFLDGTGALGEDFFTVTFNGFENDEELTYLSIGNNEVTFRDAQDSSHTVPFWFKQDQVTGSAVNDGTGGKKFTFDDSQELWYDLNTTTTDFNVSNGTLLNGVAVSIVSGTLNTDNGGVAMNDVNAGEAVTINGVTYTAVYSPYSTTTLTLRADGYLRVADAELTSSVSTSDLLSGLGGLSNVTGAPGAATTAQLAGAFFYDDANVSGSTIGVSTAPILLPVSGDNYNVAYSYFVSESGSNSTDDGVYFMLNGNPGTSQHTSLSGIRRIPNGATMQNNKQMGFLGTDVGEDGTVDKNFYFPQIDDLGQDDGSTTVYSSVFAVDENNSSVYSARVYIDNQTDDLSNTDDDDIASPTSDVNYGWTSSGINGTSFSLDYEDTDSLTAGWTDWGTKVSIVNNDTVEFWMPQNRPSIEFVVTGASSSTTVSGGESITVDEGETGTFTTGTQITVEDITYTATVVPAGSSTSSTTVTSGTSGTYWEPAPLNGKAMVYTTQTVPAGNKIVVGGPLVNSLANSVSDRLNAAGDMVAEVSGSNIIVAGYTAEDTGAAAQMLITALDAI</sequence>
<accession>A0A7T9DJV4</accession>
<organism evidence="1">
    <name type="scientific">Candidatus Iainarchaeum sp</name>
    <dbReference type="NCBI Taxonomy" id="3101447"/>
    <lineage>
        <taxon>Archaea</taxon>
        <taxon>Candidatus Iainarchaeota</taxon>
        <taxon>Candidatus Iainarchaeia</taxon>
        <taxon>Candidatus Iainarchaeales</taxon>
        <taxon>Candidatus Iainarchaeaceae</taxon>
        <taxon>Candidatus Iainarchaeum</taxon>
    </lineage>
</organism>
<dbReference type="EMBL" id="CP064981">
    <property type="protein sequence ID" value="QQR92576.1"/>
    <property type="molecule type" value="Genomic_DNA"/>
</dbReference>
<evidence type="ECO:0008006" key="2">
    <source>
        <dbReference type="Google" id="ProtNLM"/>
    </source>
</evidence>
<dbReference type="Proteomes" id="UP000596004">
    <property type="component" value="Chromosome"/>
</dbReference>
<evidence type="ECO:0000313" key="1">
    <source>
        <dbReference type="EMBL" id="QQR92576.1"/>
    </source>
</evidence>